<proteinExistence type="predicted"/>
<dbReference type="AlphaFoldDB" id="A0A164LA29"/>
<name>A0A164LA29_9NOCA</name>
<gene>
    <name evidence="1" type="ORF">AWN90_36470</name>
</gene>
<evidence type="ECO:0000313" key="1">
    <source>
        <dbReference type="EMBL" id="KZM72175.1"/>
    </source>
</evidence>
<dbReference type="EMBL" id="LWGR01000009">
    <property type="protein sequence ID" value="KZM72175.1"/>
    <property type="molecule type" value="Genomic_DNA"/>
</dbReference>
<organism evidence="1 2">
    <name type="scientific">Nocardia terpenica</name>
    <dbReference type="NCBI Taxonomy" id="455432"/>
    <lineage>
        <taxon>Bacteria</taxon>
        <taxon>Bacillati</taxon>
        <taxon>Actinomycetota</taxon>
        <taxon>Actinomycetes</taxon>
        <taxon>Mycobacteriales</taxon>
        <taxon>Nocardiaceae</taxon>
        <taxon>Nocardia</taxon>
    </lineage>
</organism>
<reference evidence="1 2" key="1">
    <citation type="submission" date="2016-04" db="EMBL/GenBank/DDBJ databases">
        <authorList>
            <person name="Evans L.H."/>
            <person name="Alamgir A."/>
            <person name="Owens N."/>
            <person name="Weber N.D."/>
            <person name="Virtaneva K."/>
            <person name="Barbian K."/>
            <person name="Babar A."/>
            <person name="Rosenke K."/>
        </authorList>
    </citation>
    <scope>NUCLEOTIDE SEQUENCE [LARGE SCALE GENOMIC DNA]</scope>
    <source>
        <strain evidence="1 2">IFM 0406</strain>
    </source>
</reference>
<comment type="caution">
    <text evidence="1">The sequence shown here is derived from an EMBL/GenBank/DDBJ whole genome shotgun (WGS) entry which is preliminary data.</text>
</comment>
<sequence length="138" mass="15736">MSNERDAEYRWEIRRDDRVVDQGRMSLDDEHPWTGDVADNHFEVGSAFFEQACYDALERSRDAILDAHVEGRPAPEPVGVVSVLLQDDDGTALVSMTAKLTHKPVTAEDVAEHRALLQECEEEDRRMLEARKRQQAES</sequence>
<dbReference type="Proteomes" id="UP000076512">
    <property type="component" value="Unassembled WGS sequence"/>
</dbReference>
<accession>A0A164LA29</accession>
<protein>
    <submittedName>
        <fullName evidence="1">Uncharacterized protein</fullName>
    </submittedName>
</protein>
<evidence type="ECO:0000313" key="2">
    <source>
        <dbReference type="Proteomes" id="UP000076512"/>
    </source>
</evidence>
<keyword evidence="2" id="KW-1185">Reference proteome</keyword>